<dbReference type="GO" id="GO:0080044">
    <property type="term" value="F:quercetin 7-O-glucosyltransferase activity"/>
    <property type="evidence" value="ECO:0007669"/>
    <property type="project" value="TreeGrafter"/>
</dbReference>
<dbReference type="InterPro" id="IPR002213">
    <property type="entry name" value="UDP_glucos_trans"/>
</dbReference>
<comment type="similarity">
    <text evidence="1 3">Belongs to the UDP-glycosyltransferase family.</text>
</comment>
<keyword evidence="7" id="KW-1185">Reference proteome</keyword>
<evidence type="ECO:0000313" key="6">
    <source>
        <dbReference type="EMBL" id="CAD6225998.1"/>
    </source>
</evidence>
<dbReference type="GO" id="GO:0080043">
    <property type="term" value="F:quercetin 3-O-glucosyltransferase activity"/>
    <property type="evidence" value="ECO:0007669"/>
    <property type="project" value="TreeGrafter"/>
</dbReference>
<evidence type="ECO:0000256" key="2">
    <source>
        <dbReference type="ARBA" id="ARBA00022679"/>
    </source>
</evidence>
<organism evidence="6 7">
    <name type="scientific">Miscanthus lutarioriparius</name>
    <dbReference type="NCBI Taxonomy" id="422564"/>
    <lineage>
        <taxon>Eukaryota</taxon>
        <taxon>Viridiplantae</taxon>
        <taxon>Streptophyta</taxon>
        <taxon>Embryophyta</taxon>
        <taxon>Tracheophyta</taxon>
        <taxon>Spermatophyta</taxon>
        <taxon>Magnoliopsida</taxon>
        <taxon>Liliopsida</taxon>
        <taxon>Poales</taxon>
        <taxon>Poaceae</taxon>
        <taxon>PACMAD clade</taxon>
        <taxon>Panicoideae</taxon>
        <taxon>Andropogonodae</taxon>
        <taxon>Andropogoneae</taxon>
        <taxon>Saccharinae</taxon>
        <taxon>Miscanthus</taxon>
    </lineage>
</organism>
<dbReference type="Gene3D" id="3.40.50.2000">
    <property type="entry name" value="Glycogen Phosphorylase B"/>
    <property type="match status" value="3"/>
</dbReference>
<dbReference type="PROSITE" id="PS00375">
    <property type="entry name" value="UDPGT"/>
    <property type="match status" value="1"/>
</dbReference>
<evidence type="ECO:0000256" key="1">
    <source>
        <dbReference type="ARBA" id="ARBA00009995"/>
    </source>
</evidence>
<protein>
    <recommendedName>
        <fullName evidence="4">Glycosyltransferase</fullName>
        <ecNumber evidence="4">2.4.1.-</ecNumber>
    </recommendedName>
</protein>
<dbReference type="OrthoDB" id="5835829at2759"/>
<accession>A0A811NJG9</accession>
<dbReference type="EMBL" id="CAJGYO010000004">
    <property type="protein sequence ID" value="CAD6225998.1"/>
    <property type="molecule type" value="Genomic_DNA"/>
</dbReference>
<comment type="caution">
    <text evidence="6">The sequence shown here is derived from an EMBL/GenBank/DDBJ whole genome shotgun (WGS) entry which is preliminary data.</text>
</comment>
<evidence type="ECO:0000256" key="5">
    <source>
        <dbReference type="SAM" id="MobiDB-lite"/>
    </source>
</evidence>
<feature type="region of interest" description="Disordered" evidence="5">
    <location>
        <begin position="81"/>
        <end position="105"/>
    </location>
</feature>
<proteinExistence type="inferred from homology"/>
<gene>
    <name evidence="6" type="ORF">NCGR_LOCUS17870</name>
</gene>
<dbReference type="AlphaFoldDB" id="A0A811NJG9"/>
<name>A0A811NJG9_9POAL</name>
<reference evidence="6" key="1">
    <citation type="submission" date="2020-10" db="EMBL/GenBank/DDBJ databases">
        <authorList>
            <person name="Han B."/>
            <person name="Lu T."/>
            <person name="Zhao Q."/>
            <person name="Huang X."/>
            <person name="Zhao Y."/>
        </authorList>
    </citation>
    <scope>NUCLEOTIDE SEQUENCE</scope>
</reference>
<evidence type="ECO:0000256" key="4">
    <source>
        <dbReference type="RuleBase" id="RU362057"/>
    </source>
</evidence>
<evidence type="ECO:0000256" key="3">
    <source>
        <dbReference type="RuleBase" id="RU003718"/>
    </source>
</evidence>
<dbReference type="PANTHER" id="PTHR11926">
    <property type="entry name" value="GLUCOSYL/GLUCURONOSYL TRANSFERASES"/>
    <property type="match status" value="1"/>
</dbReference>
<dbReference type="Proteomes" id="UP000604825">
    <property type="component" value="Unassembled WGS sequence"/>
</dbReference>
<evidence type="ECO:0000313" key="7">
    <source>
        <dbReference type="Proteomes" id="UP000604825"/>
    </source>
</evidence>
<dbReference type="InterPro" id="IPR035595">
    <property type="entry name" value="UDP_glycos_trans_CS"/>
</dbReference>
<keyword evidence="2 3" id="KW-0808">Transferase</keyword>
<dbReference type="PANTHER" id="PTHR11926:SF1161">
    <property type="entry name" value="GLYCOSYLTRANSFERASE"/>
    <property type="match status" value="1"/>
</dbReference>
<dbReference type="EC" id="2.4.1.-" evidence="4"/>
<dbReference type="CDD" id="cd03784">
    <property type="entry name" value="GT1_Gtf-like"/>
    <property type="match status" value="1"/>
</dbReference>
<dbReference type="SUPFAM" id="SSF53756">
    <property type="entry name" value="UDP-Glycosyltransferase/glycogen phosphorylase"/>
    <property type="match status" value="1"/>
</dbReference>
<sequence>MGSSTAQQKPHVVLVPFPAHGHVAPHVQLARALHARGVHATLVHTELHHRRLLQAAKAAADDAATAAPADEAFAVEARRAAGHLRRGRHPDAVRGRGGARGRRPGRAVLHGVRGRLMGYLQFQELVAREIVPLSPAYETDGSLDAPLDWVPGMKGALRLRDMPTFCRTTDADDWLLHFHVHQMKIAAASKAVILNTVDDMEKDVLDALAPLLPPIYTVGPLASVVVALASTAAAATTTSTMGVLQEDKECMAWLDGKAARSVVYFSVGSHASMGDAQLKEIASGLARCGSPYLWVLRPEMAAEVEVGEDGLVVPWCPQEAVLNHPAVGLFVTHCGWNSILESVVAGVPVLGCPVLSEQTTNCRQVCMAWGIGGELPQGAGSDEIAGLVREMMTGRKGKDAREKTLLWKRLAQLSAQQGGSSYDNIGRLVENILLKEI</sequence>
<keyword evidence="3" id="KW-0328">Glycosyltransferase</keyword>
<dbReference type="Pfam" id="PF00201">
    <property type="entry name" value="UDPGT"/>
    <property type="match status" value="1"/>
</dbReference>